<dbReference type="GO" id="GO:0005524">
    <property type="term" value="F:ATP binding"/>
    <property type="evidence" value="ECO:0007669"/>
    <property type="project" value="UniProtKB-UniRule"/>
</dbReference>
<dbReference type="OrthoDB" id="69842at2759"/>
<dbReference type="InterPro" id="IPR017441">
    <property type="entry name" value="Protein_kinase_ATP_BS"/>
</dbReference>
<organism evidence="16">
    <name type="scientific">Gongylonema pulchrum</name>
    <dbReference type="NCBI Taxonomy" id="637853"/>
    <lineage>
        <taxon>Eukaryota</taxon>
        <taxon>Metazoa</taxon>
        <taxon>Ecdysozoa</taxon>
        <taxon>Nematoda</taxon>
        <taxon>Chromadorea</taxon>
        <taxon>Rhabditida</taxon>
        <taxon>Spirurina</taxon>
        <taxon>Spiruromorpha</taxon>
        <taxon>Spiruroidea</taxon>
        <taxon>Gongylonematidae</taxon>
        <taxon>Gongylonema</taxon>
    </lineage>
</organism>
<protein>
    <submittedName>
        <fullName evidence="16">Receptor protein serine/threonine kinase</fullName>
    </submittedName>
</protein>
<dbReference type="SMART" id="SM00467">
    <property type="entry name" value="GS"/>
    <property type="match status" value="1"/>
</dbReference>
<accession>A0A183F0Z9</accession>
<dbReference type="GO" id="GO:0043235">
    <property type="term" value="C:receptor complex"/>
    <property type="evidence" value="ECO:0007669"/>
    <property type="project" value="TreeGrafter"/>
</dbReference>
<evidence type="ECO:0000256" key="7">
    <source>
        <dbReference type="ARBA" id="ARBA00022840"/>
    </source>
</evidence>
<name>A0A183F0Z9_9BILA</name>
<evidence type="ECO:0000256" key="9">
    <source>
        <dbReference type="ARBA" id="ARBA00023136"/>
    </source>
</evidence>
<dbReference type="PROSITE" id="PS51256">
    <property type="entry name" value="GS"/>
    <property type="match status" value="1"/>
</dbReference>
<feature type="signal peptide" evidence="12">
    <location>
        <begin position="1"/>
        <end position="17"/>
    </location>
</feature>
<dbReference type="GO" id="GO:0005886">
    <property type="term" value="C:plasma membrane"/>
    <property type="evidence" value="ECO:0007669"/>
    <property type="project" value="TreeGrafter"/>
</dbReference>
<dbReference type="Gene3D" id="3.30.200.20">
    <property type="entry name" value="Phosphorylase Kinase, domain 1"/>
    <property type="match status" value="1"/>
</dbReference>
<keyword evidence="3" id="KW-0808">Transferase</keyword>
<evidence type="ECO:0000256" key="6">
    <source>
        <dbReference type="ARBA" id="ARBA00022777"/>
    </source>
</evidence>
<keyword evidence="2" id="KW-0723">Serine/threonine-protein kinase</keyword>
<dbReference type="SUPFAM" id="SSF56112">
    <property type="entry name" value="Protein kinase-like (PK-like)"/>
    <property type="match status" value="1"/>
</dbReference>
<evidence type="ECO:0000313" key="16">
    <source>
        <dbReference type="WBParaSite" id="GPUH_0002692001-mRNA-1"/>
    </source>
</evidence>
<feature type="binding site" evidence="11">
    <location>
        <position position="99"/>
    </location>
    <ligand>
        <name>ATP</name>
        <dbReference type="ChEBI" id="CHEBI:30616"/>
    </ligand>
</feature>
<keyword evidence="6" id="KW-0418">Kinase</keyword>
<dbReference type="AlphaFoldDB" id="A0A183F0Z9"/>
<evidence type="ECO:0000256" key="5">
    <source>
        <dbReference type="ARBA" id="ARBA00022741"/>
    </source>
</evidence>
<evidence type="ECO:0000259" key="13">
    <source>
        <dbReference type="PROSITE" id="PS51256"/>
    </source>
</evidence>
<evidence type="ECO:0000256" key="3">
    <source>
        <dbReference type="ARBA" id="ARBA00022679"/>
    </source>
</evidence>
<keyword evidence="10" id="KW-0675">Receptor</keyword>
<sequence length="116" mass="13261">MLFVFCFLVALLFYKRRDRIAEILKPSLRKPTLPVTESIETSEDTPMFYDVSSGSGSGFASLNQRTVAQNLQYLSVIGKGRYGEVKKALYRGDRVVAVKTFYTTEEDSWRNEKGIY</sequence>
<dbReference type="GO" id="GO:0004675">
    <property type="term" value="F:transmembrane receptor protein serine/threonine kinase activity"/>
    <property type="evidence" value="ECO:0007669"/>
    <property type="project" value="InterPro"/>
</dbReference>
<dbReference type="WBParaSite" id="GPUH_0002692001-mRNA-1">
    <property type="protein sequence ID" value="GPUH_0002692001-mRNA-1"/>
    <property type="gene ID" value="GPUH_0002692001"/>
</dbReference>
<reference evidence="14 15" key="2">
    <citation type="submission" date="2018-11" db="EMBL/GenBank/DDBJ databases">
        <authorList>
            <consortium name="Pathogen Informatics"/>
        </authorList>
    </citation>
    <scope>NUCLEOTIDE SEQUENCE [LARGE SCALE GENOMIC DNA]</scope>
</reference>
<dbReference type="PANTHER" id="PTHR23255">
    <property type="entry name" value="TRANSFORMING GROWTH FACTOR-BETA RECEPTOR TYPE I AND II"/>
    <property type="match status" value="1"/>
</dbReference>
<proteinExistence type="predicted"/>
<dbReference type="Proteomes" id="UP000271098">
    <property type="component" value="Unassembled WGS sequence"/>
</dbReference>
<evidence type="ECO:0000313" key="15">
    <source>
        <dbReference type="Proteomes" id="UP000271098"/>
    </source>
</evidence>
<dbReference type="GO" id="GO:0071363">
    <property type="term" value="P:cellular response to growth factor stimulus"/>
    <property type="evidence" value="ECO:0007669"/>
    <property type="project" value="TreeGrafter"/>
</dbReference>
<evidence type="ECO:0000256" key="4">
    <source>
        <dbReference type="ARBA" id="ARBA00022692"/>
    </source>
</evidence>
<evidence type="ECO:0000256" key="10">
    <source>
        <dbReference type="ARBA" id="ARBA00023170"/>
    </source>
</evidence>
<evidence type="ECO:0000256" key="1">
    <source>
        <dbReference type="ARBA" id="ARBA00004479"/>
    </source>
</evidence>
<evidence type="ECO:0000256" key="11">
    <source>
        <dbReference type="PROSITE-ProRule" id="PRU10141"/>
    </source>
</evidence>
<comment type="subcellular location">
    <subcellularLocation>
        <location evidence="1">Membrane</location>
        <topology evidence="1">Single-pass type I membrane protein</topology>
    </subcellularLocation>
</comment>
<keyword evidence="5 11" id="KW-0547">Nucleotide-binding</keyword>
<dbReference type="InterPro" id="IPR003605">
    <property type="entry name" value="GS_dom"/>
</dbReference>
<evidence type="ECO:0000256" key="12">
    <source>
        <dbReference type="SAM" id="SignalP"/>
    </source>
</evidence>
<dbReference type="EMBL" id="UYRT01115342">
    <property type="protein sequence ID" value="VDN49627.1"/>
    <property type="molecule type" value="Genomic_DNA"/>
</dbReference>
<keyword evidence="7 11" id="KW-0067">ATP-binding</keyword>
<keyword evidence="8" id="KW-1133">Transmembrane helix</keyword>
<dbReference type="PROSITE" id="PS00107">
    <property type="entry name" value="PROTEIN_KINASE_ATP"/>
    <property type="match status" value="1"/>
</dbReference>
<feature type="domain" description="GS" evidence="13">
    <location>
        <begin position="40"/>
        <end position="70"/>
    </location>
</feature>
<evidence type="ECO:0000313" key="14">
    <source>
        <dbReference type="EMBL" id="VDN49627.1"/>
    </source>
</evidence>
<keyword evidence="15" id="KW-1185">Reference proteome</keyword>
<keyword evidence="4" id="KW-0812">Transmembrane</keyword>
<evidence type="ECO:0000256" key="8">
    <source>
        <dbReference type="ARBA" id="ARBA00022989"/>
    </source>
</evidence>
<dbReference type="InterPro" id="IPR011009">
    <property type="entry name" value="Kinase-like_dom_sf"/>
</dbReference>
<gene>
    <name evidence="14" type="ORF">GPUH_LOCUS26890</name>
</gene>
<keyword evidence="12" id="KW-0732">Signal</keyword>
<feature type="chain" id="PRO_5043139354" evidence="12">
    <location>
        <begin position="18"/>
        <end position="116"/>
    </location>
</feature>
<dbReference type="InterPro" id="IPR000333">
    <property type="entry name" value="TGFB_receptor"/>
</dbReference>
<evidence type="ECO:0000256" key="2">
    <source>
        <dbReference type="ARBA" id="ARBA00022527"/>
    </source>
</evidence>
<dbReference type="PANTHER" id="PTHR23255:SF71">
    <property type="entry name" value="RECEPTOR PROTEIN SERINE_THREONINE KINASE"/>
    <property type="match status" value="1"/>
</dbReference>
<reference evidence="16" key="1">
    <citation type="submission" date="2016-06" db="UniProtKB">
        <authorList>
            <consortium name="WormBaseParasite"/>
        </authorList>
    </citation>
    <scope>IDENTIFICATION</scope>
</reference>
<keyword evidence="9" id="KW-0472">Membrane</keyword>